<gene>
    <name evidence="2" type="ORF">OCV55_04855</name>
</gene>
<feature type="transmembrane region" description="Helical" evidence="1">
    <location>
        <begin position="38"/>
        <end position="56"/>
    </location>
</feature>
<accession>A0ABT2ST39</accession>
<dbReference type="Proteomes" id="UP001208364">
    <property type="component" value="Unassembled WGS sequence"/>
</dbReference>
<keyword evidence="1" id="KW-1133">Transmembrane helix</keyword>
<keyword evidence="1" id="KW-0812">Transmembrane</keyword>
<reference evidence="2 3" key="1">
    <citation type="journal article" date="2021" name="ISME Commun">
        <title>Automated analysis of genomic sequences facilitates high-throughput and comprehensive description of bacteria.</title>
        <authorList>
            <person name="Hitch T.C.A."/>
        </authorList>
    </citation>
    <scope>NUCLEOTIDE SEQUENCE [LARGE SCALE GENOMIC DNA]</scope>
    <source>
        <strain evidence="2 3">H4_15</strain>
    </source>
</reference>
<feature type="transmembrane region" description="Helical" evidence="1">
    <location>
        <begin position="129"/>
        <end position="155"/>
    </location>
</feature>
<feature type="transmembrane region" description="Helical" evidence="1">
    <location>
        <begin position="68"/>
        <end position="93"/>
    </location>
</feature>
<dbReference type="EMBL" id="JAOQJR010000004">
    <property type="protein sequence ID" value="MCU6738007.1"/>
    <property type="molecule type" value="Genomic_DNA"/>
</dbReference>
<proteinExistence type="predicted"/>
<evidence type="ECO:0000313" key="3">
    <source>
        <dbReference type="Proteomes" id="UP001208364"/>
    </source>
</evidence>
<evidence type="ECO:0000256" key="1">
    <source>
        <dbReference type="SAM" id="Phobius"/>
    </source>
</evidence>
<organism evidence="2 3">
    <name type="scientific">[Clostridium] ammoniilyticum</name>
    <dbReference type="NCBI Taxonomy" id="2981784"/>
    <lineage>
        <taxon>Bacteria</taxon>
        <taxon>Bacillati</taxon>
        <taxon>Bacillota</taxon>
        <taxon>Erysipelotrichia</taxon>
        <taxon>Erysipelotrichales</taxon>
        <taxon>Coprobacillaceae</taxon>
        <taxon>Faecalibacillus</taxon>
    </lineage>
</organism>
<dbReference type="InterPro" id="IPR021683">
    <property type="entry name" value="DUF3267"/>
</dbReference>
<name>A0ABT2ST39_9FIRM</name>
<protein>
    <submittedName>
        <fullName evidence="2">DUF3267 domain-containing protein</fullName>
    </submittedName>
</protein>
<keyword evidence="3" id="KW-1185">Reference proteome</keyword>
<dbReference type="Pfam" id="PF11667">
    <property type="entry name" value="DUF3267"/>
    <property type="match status" value="1"/>
</dbReference>
<sequence>MWHISFMGNKKNQEFKNDVLPKNSKKITNNSFWINGKFFSFILIATIISFTFYNFFTHPIKNHSIIELILCIIIGIIFLIPIFLVHEILHAIWLPKKAKKELWYEINRNSLFLFSFQIYSNCPLKRNRFLLMLLFPNIILALIPLFLWYCGIVFISPFISRIIGSLLTILFTCGASDYSLFFDTVLCTKKEDNIIIFKNEFYSSNTT</sequence>
<keyword evidence="1" id="KW-0472">Membrane</keyword>
<comment type="caution">
    <text evidence="2">The sequence shown here is derived from an EMBL/GenBank/DDBJ whole genome shotgun (WGS) entry which is preliminary data.</text>
</comment>
<feature type="transmembrane region" description="Helical" evidence="1">
    <location>
        <begin position="162"/>
        <end position="181"/>
    </location>
</feature>
<evidence type="ECO:0000313" key="2">
    <source>
        <dbReference type="EMBL" id="MCU6738007.1"/>
    </source>
</evidence>
<dbReference type="RefSeq" id="WP_147579969.1">
    <property type="nucleotide sequence ID" value="NZ_JAOQJR010000004.1"/>
</dbReference>